<dbReference type="PROSITE" id="PS00141">
    <property type="entry name" value="ASP_PROTEASE"/>
    <property type="match status" value="1"/>
</dbReference>
<keyword evidence="1" id="KW-0472">Membrane</keyword>
<dbReference type="AlphaFoldDB" id="A0A5S9NNA1"/>
<dbReference type="GO" id="GO:0006508">
    <property type="term" value="P:proteolysis"/>
    <property type="evidence" value="ECO:0007669"/>
    <property type="project" value="InterPro"/>
</dbReference>
<sequence length="192" mass="21272">MSDQLPPDITGSSKKVSSIWLWMPLALGFMVIGWLLHTHYNAEEPLREGAAPLPIAHESEYERTVTLKSDGQGHYVFSGYINDKQVNFLLDTGATSVAVPESLASYLGLWKRGELIAQTANGNAKAWTTRIDTIRVGNIEMMDISGSILPNMQGDQILLGVSFLRNVRLMQVGNDLQLVQKKEGTLSMPWDQ</sequence>
<dbReference type="SUPFAM" id="SSF50630">
    <property type="entry name" value="Acid proteases"/>
    <property type="match status" value="1"/>
</dbReference>
<dbReference type="InterPro" id="IPR001969">
    <property type="entry name" value="Aspartic_peptidase_AS"/>
</dbReference>
<dbReference type="InterPro" id="IPR034122">
    <property type="entry name" value="Retropepsin-like_bacterial"/>
</dbReference>
<proteinExistence type="predicted"/>
<dbReference type="EMBL" id="CACSIO010000002">
    <property type="protein sequence ID" value="CAA0091811.1"/>
    <property type="molecule type" value="Genomic_DNA"/>
</dbReference>
<keyword evidence="1" id="KW-0812">Transmembrane</keyword>
<dbReference type="GO" id="GO:0004190">
    <property type="term" value="F:aspartic-type endopeptidase activity"/>
    <property type="evidence" value="ECO:0007669"/>
    <property type="project" value="InterPro"/>
</dbReference>
<organism evidence="2 3">
    <name type="scientific">BD1-7 clade bacterium</name>
    <dbReference type="NCBI Taxonomy" id="2029982"/>
    <lineage>
        <taxon>Bacteria</taxon>
        <taxon>Pseudomonadati</taxon>
        <taxon>Pseudomonadota</taxon>
        <taxon>Gammaproteobacteria</taxon>
        <taxon>Cellvibrionales</taxon>
        <taxon>Spongiibacteraceae</taxon>
        <taxon>BD1-7 clade</taxon>
    </lineage>
</organism>
<protein>
    <recommendedName>
        <fullName evidence="4">TIGR02281 family clan AA aspartic protease</fullName>
    </recommendedName>
</protein>
<dbReference type="InterPro" id="IPR011969">
    <property type="entry name" value="Clan_AA_Asp_peptidase_C"/>
</dbReference>
<evidence type="ECO:0000313" key="3">
    <source>
        <dbReference type="Proteomes" id="UP000441399"/>
    </source>
</evidence>
<evidence type="ECO:0008006" key="4">
    <source>
        <dbReference type="Google" id="ProtNLM"/>
    </source>
</evidence>
<keyword evidence="1" id="KW-1133">Transmembrane helix</keyword>
<dbReference type="Pfam" id="PF13975">
    <property type="entry name" value="gag-asp_proteas"/>
    <property type="match status" value="1"/>
</dbReference>
<gene>
    <name evidence="2" type="ORF">OPDIPICF_03718</name>
</gene>
<evidence type="ECO:0000256" key="1">
    <source>
        <dbReference type="SAM" id="Phobius"/>
    </source>
</evidence>
<evidence type="ECO:0000313" key="2">
    <source>
        <dbReference type="EMBL" id="CAA0091811.1"/>
    </source>
</evidence>
<name>A0A5S9NNA1_9GAMM</name>
<dbReference type="CDD" id="cd05483">
    <property type="entry name" value="retropepsin_like_bacteria"/>
    <property type="match status" value="1"/>
</dbReference>
<dbReference type="Gene3D" id="2.40.70.10">
    <property type="entry name" value="Acid Proteases"/>
    <property type="match status" value="1"/>
</dbReference>
<dbReference type="OrthoDB" id="185963at2"/>
<dbReference type="Proteomes" id="UP000441399">
    <property type="component" value="Unassembled WGS sequence"/>
</dbReference>
<dbReference type="NCBIfam" id="TIGR02281">
    <property type="entry name" value="clan_AA_DTGA"/>
    <property type="match status" value="1"/>
</dbReference>
<keyword evidence="3" id="KW-1185">Reference proteome</keyword>
<reference evidence="2 3" key="1">
    <citation type="submission" date="2019-11" db="EMBL/GenBank/DDBJ databases">
        <authorList>
            <person name="Holert J."/>
        </authorList>
    </citation>
    <scope>NUCLEOTIDE SEQUENCE [LARGE SCALE GENOMIC DNA]</scope>
    <source>
        <strain evidence="2">SB11_3</strain>
    </source>
</reference>
<accession>A0A5S9NNA1</accession>
<feature type="transmembrane region" description="Helical" evidence="1">
    <location>
        <begin position="20"/>
        <end position="37"/>
    </location>
</feature>
<dbReference type="InterPro" id="IPR021109">
    <property type="entry name" value="Peptidase_aspartic_dom_sf"/>
</dbReference>